<evidence type="ECO:0000313" key="1">
    <source>
        <dbReference type="EMBL" id="GHH02933.1"/>
    </source>
</evidence>
<dbReference type="Proteomes" id="UP000635387">
    <property type="component" value="Unassembled WGS sequence"/>
</dbReference>
<evidence type="ECO:0000313" key="2">
    <source>
        <dbReference type="Proteomes" id="UP000635387"/>
    </source>
</evidence>
<comment type="caution">
    <text evidence="1">The sequence shown here is derived from an EMBL/GenBank/DDBJ whole genome shotgun (WGS) entry which is preliminary data.</text>
</comment>
<gene>
    <name evidence="1" type="ORF">GCM10017790_04420</name>
</gene>
<proteinExistence type="predicted"/>
<sequence>MPDRRDSSDSEIPRAALAARRLTASMSRIEGVSSSTTSPLSFVKPYDRRGESFALPIEFADIMTRRPAGRA</sequence>
<organism evidence="1 2">
    <name type="scientific">Amycolatopsis oliviviridis</name>
    <dbReference type="NCBI Taxonomy" id="1471590"/>
    <lineage>
        <taxon>Bacteria</taxon>
        <taxon>Bacillati</taxon>
        <taxon>Actinomycetota</taxon>
        <taxon>Actinomycetes</taxon>
        <taxon>Pseudonocardiales</taxon>
        <taxon>Pseudonocardiaceae</taxon>
        <taxon>Amycolatopsis</taxon>
    </lineage>
</organism>
<protein>
    <submittedName>
        <fullName evidence="1">Uncharacterized protein</fullName>
    </submittedName>
</protein>
<keyword evidence="2" id="KW-1185">Reference proteome</keyword>
<accession>A0ABQ3L441</accession>
<dbReference type="EMBL" id="BNAY01000001">
    <property type="protein sequence ID" value="GHH02933.1"/>
    <property type="molecule type" value="Genomic_DNA"/>
</dbReference>
<reference evidence="2" key="1">
    <citation type="journal article" date="2019" name="Int. J. Syst. Evol. Microbiol.">
        <title>The Global Catalogue of Microorganisms (GCM) 10K type strain sequencing project: providing services to taxonomists for standard genome sequencing and annotation.</title>
        <authorList>
            <consortium name="The Broad Institute Genomics Platform"/>
            <consortium name="The Broad Institute Genome Sequencing Center for Infectious Disease"/>
            <person name="Wu L."/>
            <person name="Ma J."/>
        </authorList>
    </citation>
    <scope>NUCLEOTIDE SEQUENCE [LARGE SCALE GENOMIC DNA]</scope>
    <source>
        <strain evidence="2">CGMCC 4.7683</strain>
    </source>
</reference>
<name>A0ABQ3L441_9PSEU</name>